<dbReference type="EMBL" id="SMFY01000001">
    <property type="protein sequence ID" value="TCK30253.1"/>
    <property type="molecule type" value="Genomic_DNA"/>
</dbReference>
<gene>
    <name evidence="3" type="ORF">EV667_0341</name>
</gene>
<dbReference type="OrthoDB" id="6183775at2"/>
<evidence type="ECO:0000256" key="1">
    <source>
        <dbReference type="SAM" id="Phobius"/>
    </source>
</evidence>
<organism evidence="3 4">
    <name type="scientific">Ancylobacter aquaticus</name>
    <dbReference type="NCBI Taxonomy" id="100"/>
    <lineage>
        <taxon>Bacteria</taxon>
        <taxon>Pseudomonadati</taxon>
        <taxon>Pseudomonadota</taxon>
        <taxon>Alphaproteobacteria</taxon>
        <taxon>Hyphomicrobiales</taxon>
        <taxon>Xanthobacteraceae</taxon>
        <taxon>Ancylobacter</taxon>
    </lineage>
</organism>
<name>A0A4R1I832_ANCAQ</name>
<accession>A0A4R1I832</accession>
<keyword evidence="1" id="KW-1133">Transmembrane helix</keyword>
<feature type="transmembrane region" description="Helical" evidence="1">
    <location>
        <begin position="42"/>
        <end position="61"/>
    </location>
</feature>
<feature type="transmembrane region" description="Helical" evidence="1">
    <location>
        <begin position="95"/>
        <end position="125"/>
    </location>
</feature>
<feature type="transmembrane region" description="Helical" evidence="1">
    <location>
        <begin position="131"/>
        <end position="153"/>
    </location>
</feature>
<dbReference type="AlphaFoldDB" id="A0A4R1I832"/>
<protein>
    <submittedName>
        <fullName evidence="3">Tripartite tricarboxylate transporter TctB family protein</fullName>
    </submittedName>
</protein>
<comment type="caution">
    <text evidence="3">The sequence shown here is derived from an EMBL/GenBank/DDBJ whole genome shotgun (WGS) entry which is preliminary data.</text>
</comment>
<keyword evidence="1" id="KW-0472">Membrane</keyword>
<feature type="domain" description="DUF1468" evidence="2">
    <location>
        <begin position="13"/>
        <end position="161"/>
    </location>
</feature>
<keyword evidence="4" id="KW-1185">Reference proteome</keyword>
<reference evidence="3 4" key="1">
    <citation type="submission" date="2019-03" db="EMBL/GenBank/DDBJ databases">
        <title>Genomic Encyclopedia of Type Strains, Phase IV (KMG-IV): sequencing the most valuable type-strain genomes for metagenomic binning, comparative biology and taxonomic classification.</title>
        <authorList>
            <person name="Goeker M."/>
        </authorList>
    </citation>
    <scope>NUCLEOTIDE SEQUENCE [LARGE SCALE GENOMIC DNA]</scope>
    <source>
        <strain evidence="3 4">DSM 101</strain>
    </source>
</reference>
<dbReference type="Proteomes" id="UP000295030">
    <property type="component" value="Unassembled WGS sequence"/>
</dbReference>
<keyword evidence="1" id="KW-0812">Transmembrane</keyword>
<evidence type="ECO:0000313" key="3">
    <source>
        <dbReference type="EMBL" id="TCK30253.1"/>
    </source>
</evidence>
<proteinExistence type="predicted"/>
<dbReference type="Pfam" id="PF07331">
    <property type="entry name" value="TctB"/>
    <property type="match status" value="1"/>
</dbReference>
<dbReference type="RefSeq" id="WP_131833607.1">
    <property type="nucleotide sequence ID" value="NZ_SMFY01000001.1"/>
</dbReference>
<sequence length="173" mass="18478">MEISRKTMEVATAVLTGSVGALICYGSTENGIGWGPGGPEPGYFPFGIGCLILLGSLATLAQTFWKYAGARPEAAHGVSGAVPEEPFINGTRLRLLVAFVLPIVAMTAISAWLGLYIGMGLYIFYTMRVSAGFRTLTSLATALLVIAVNFVVFEKLFMVPLLKGPILEYFGIY</sequence>
<evidence type="ECO:0000259" key="2">
    <source>
        <dbReference type="Pfam" id="PF07331"/>
    </source>
</evidence>
<dbReference type="InterPro" id="IPR009936">
    <property type="entry name" value="DUF1468"/>
</dbReference>
<evidence type="ECO:0000313" key="4">
    <source>
        <dbReference type="Proteomes" id="UP000295030"/>
    </source>
</evidence>